<evidence type="ECO:0000256" key="1">
    <source>
        <dbReference type="SAM" id="MobiDB-lite"/>
    </source>
</evidence>
<keyword evidence="4" id="KW-1185">Reference proteome</keyword>
<evidence type="ECO:0000313" key="3">
    <source>
        <dbReference type="EMBL" id="GLK79417.1"/>
    </source>
</evidence>
<dbReference type="Proteomes" id="UP001143309">
    <property type="component" value="Unassembled WGS sequence"/>
</dbReference>
<protein>
    <submittedName>
        <fullName evidence="3">Uncharacterized protein</fullName>
    </submittedName>
</protein>
<feature type="compositionally biased region" description="Basic and acidic residues" evidence="1">
    <location>
        <begin position="82"/>
        <end position="94"/>
    </location>
</feature>
<sequence length="149" mass="16098">MKSALVAIIAALVFVSPASTTTSKADSREFMRMFNGYGAPIIRDISRRQQQAERQERARIAYEREQARRAELKRSKQGRQQLAREDAAARKRAEQQRQAVNTIIQAVGASMIGGGGGGDDVGSDGRTYNERASAYSACRGGGGLGCTSQ</sequence>
<name>A0A9W6JLQ3_9HYPH</name>
<dbReference type="EMBL" id="BSFL01000001">
    <property type="protein sequence ID" value="GLK79417.1"/>
    <property type="molecule type" value="Genomic_DNA"/>
</dbReference>
<reference evidence="3" key="2">
    <citation type="submission" date="2023-01" db="EMBL/GenBank/DDBJ databases">
        <authorList>
            <person name="Sun Q."/>
            <person name="Evtushenko L."/>
        </authorList>
    </citation>
    <scope>NUCLEOTIDE SEQUENCE</scope>
    <source>
        <strain evidence="3">VKM B-2748</strain>
    </source>
</reference>
<feature type="chain" id="PRO_5040745777" evidence="2">
    <location>
        <begin position="19"/>
        <end position="149"/>
    </location>
</feature>
<reference evidence="3" key="1">
    <citation type="journal article" date="2014" name="Int. J. Syst. Evol. Microbiol.">
        <title>Complete genome sequence of Corynebacterium casei LMG S-19264T (=DSM 44701T), isolated from a smear-ripened cheese.</title>
        <authorList>
            <consortium name="US DOE Joint Genome Institute (JGI-PGF)"/>
            <person name="Walter F."/>
            <person name="Albersmeier A."/>
            <person name="Kalinowski J."/>
            <person name="Ruckert C."/>
        </authorList>
    </citation>
    <scope>NUCLEOTIDE SEQUENCE</scope>
    <source>
        <strain evidence="3">VKM B-2748</strain>
    </source>
</reference>
<proteinExistence type="predicted"/>
<keyword evidence="2" id="KW-0732">Signal</keyword>
<organism evidence="3 4">
    <name type="scientific">Methylopila turkensis</name>
    <dbReference type="NCBI Taxonomy" id="1437816"/>
    <lineage>
        <taxon>Bacteria</taxon>
        <taxon>Pseudomonadati</taxon>
        <taxon>Pseudomonadota</taxon>
        <taxon>Alphaproteobacteria</taxon>
        <taxon>Hyphomicrobiales</taxon>
        <taxon>Methylopilaceae</taxon>
        <taxon>Methylopila</taxon>
    </lineage>
</organism>
<dbReference type="RefSeq" id="WP_271199875.1">
    <property type="nucleotide sequence ID" value="NZ_BSFL01000001.1"/>
</dbReference>
<evidence type="ECO:0000256" key="2">
    <source>
        <dbReference type="SAM" id="SignalP"/>
    </source>
</evidence>
<accession>A0A9W6JLQ3</accession>
<evidence type="ECO:0000313" key="4">
    <source>
        <dbReference type="Proteomes" id="UP001143309"/>
    </source>
</evidence>
<dbReference type="AlphaFoldDB" id="A0A9W6JLQ3"/>
<gene>
    <name evidence="3" type="ORF">GCM10008174_11580</name>
</gene>
<feature type="region of interest" description="Disordered" evidence="1">
    <location>
        <begin position="67"/>
        <end position="94"/>
    </location>
</feature>
<comment type="caution">
    <text evidence="3">The sequence shown here is derived from an EMBL/GenBank/DDBJ whole genome shotgun (WGS) entry which is preliminary data.</text>
</comment>
<feature type="signal peptide" evidence="2">
    <location>
        <begin position="1"/>
        <end position="18"/>
    </location>
</feature>